<keyword evidence="5 12" id="KW-0732">Signal</keyword>
<dbReference type="EMBL" id="FOZP01000001">
    <property type="protein sequence ID" value="SFS32845.1"/>
    <property type="molecule type" value="Genomic_DNA"/>
</dbReference>
<dbReference type="STRING" id="593133.SAMN04488006_0707"/>
<evidence type="ECO:0000256" key="4">
    <source>
        <dbReference type="ARBA" id="ARBA00022692"/>
    </source>
</evidence>
<evidence type="ECO:0000256" key="11">
    <source>
        <dbReference type="RuleBase" id="RU003357"/>
    </source>
</evidence>
<dbReference type="PROSITE" id="PS01156">
    <property type="entry name" value="TONB_DEPENDENT_REC_2"/>
    <property type="match status" value="1"/>
</dbReference>
<dbReference type="InterPro" id="IPR036942">
    <property type="entry name" value="Beta-barrel_TonB_sf"/>
</dbReference>
<dbReference type="Pfam" id="PF07715">
    <property type="entry name" value="Plug"/>
    <property type="match status" value="1"/>
</dbReference>
<dbReference type="GO" id="GO:0044718">
    <property type="term" value="P:siderophore transmembrane transport"/>
    <property type="evidence" value="ECO:0007669"/>
    <property type="project" value="TreeGrafter"/>
</dbReference>
<feature type="domain" description="TonB-dependent receptor-like beta-barrel" evidence="13">
    <location>
        <begin position="179"/>
        <end position="607"/>
    </location>
</feature>
<evidence type="ECO:0000313" key="15">
    <source>
        <dbReference type="EMBL" id="SFS32845.1"/>
    </source>
</evidence>
<dbReference type="Pfam" id="PF00593">
    <property type="entry name" value="TonB_dep_Rec_b-barrel"/>
    <property type="match status" value="1"/>
</dbReference>
<proteinExistence type="inferred from homology"/>
<keyword evidence="6 11" id="KW-0798">TonB box</keyword>
<dbReference type="GO" id="GO:0015344">
    <property type="term" value="F:siderophore uptake transmembrane transporter activity"/>
    <property type="evidence" value="ECO:0007669"/>
    <property type="project" value="TreeGrafter"/>
</dbReference>
<keyword evidence="2 10" id="KW-0813">Transport</keyword>
<dbReference type="InterPro" id="IPR012910">
    <property type="entry name" value="Plug_dom"/>
</dbReference>
<keyword evidence="16" id="KW-1185">Reference proteome</keyword>
<dbReference type="PANTHER" id="PTHR30069">
    <property type="entry name" value="TONB-DEPENDENT OUTER MEMBRANE RECEPTOR"/>
    <property type="match status" value="1"/>
</dbReference>
<dbReference type="PANTHER" id="PTHR30069:SF29">
    <property type="entry name" value="HEMOGLOBIN AND HEMOGLOBIN-HAPTOGLOBIN-BINDING PROTEIN 1-RELATED"/>
    <property type="match status" value="1"/>
</dbReference>
<feature type="signal peptide" evidence="12">
    <location>
        <begin position="1"/>
        <end position="21"/>
    </location>
</feature>
<feature type="domain" description="TonB-dependent receptor plug" evidence="14">
    <location>
        <begin position="46"/>
        <end position="154"/>
    </location>
</feature>
<evidence type="ECO:0000256" key="3">
    <source>
        <dbReference type="ARBA" id="ARBA00022452"/>
    </source>
</evidence>
<keyword evidence="7 10" id="KW-0472">Membrane</keyword>
<dbReference type="PROSITE" id="PS52016">
    <property type="entry name" value="TONB_DEPENDENT_REC_3"/>
    <property type="match status" value="1"/>
</dbReference>
<keyword evidence="4 10" id="KW-0812">Transmembrane</keyword>
<protein>
    <submittedName>
        <fullName evidence="15">Vitamin B12 transporter</fullName>
    </submittedName>
</protein>
<dbReference type="InterPro" id="IPR037066">
    <property type="entry name" value="Plug_dom_sf"/>
</dbReference>
<evidence type="ECO:0000256" key="7">
    <source>
        <dbReference type="ARBA" id="ARBA00023136"/>
    </source>
</evidence>
<evidence type="ECO:0000256" key="2">
    <source>
        <dbReference type="ARBA" id="ARBA00022448"/>
    </source>
</evidence>
<evidence type="ECO:0000256" key="5">
    <source>
        <dbReference type="ARBA" id="ARBA00022729"/>
    </source>
</evidence>
<dbReference type="Gene3D" id="2.170.130.10">
    <property type="entry name" value="TonB-dependent receptor, plug domain"/>
    <property type="match status" value="1"/>
</dbReference>
<gene>
    <name evidence="15" type="ORF">SAMN04488006_0707</name>
</gene>
<dbReference type="InterPro" id="IPR000531">
    <property type="entry name" value="Beta-barrel_TonB"/>
</dbReference>
<dbReference type="SUPFAM" id="SSF56935">
    <property type="entry name" value="Porins"/>
    <property type="match status" value="1"/>
</dbReference>
<evidence type="ECO:0000313" key="16">
    <source>
        <dbReference type="Proteomes" id="UP000199312"/>
    </source>
</evidence>
<keyword evidence="9 10" id="KW-0998">Cell outer membrane</keyword>
<name>A0A1I6NY95_9FLAO</name>
<dbReference type="Gene3D" id="2.40.170.20">
    <property type="entry name" value="TonB-dependent receptor, beta-barrel domain"/>
    <property type="match status" value="1"/>
</dbReference>
<comment type="subcellular location">
    <subcellularLocation>
        <location evidence="1 10">Cell outer membrane</location>
        <topology evidence="1 10">Multi-pass membrane protein</topology>
    </subcellularLocation>
</comment>
<sequence>MKKNVFHLCTAMFLTLGTLNAQETTEKVEKLSEVTVVATKFAIEKEKIGKVIYQITKEELANAQGKSVADVLDNLAGIQIFGNNSSAGKDKSAYVRGGRGYQTLVLIDGVPLSDPSGINNAFDLRLLTLNQIESIEIMNGASSTLYGSGAATGVVNIKLKEAVKKPIALHYQLAIGTNNSQDNTTINLNDFNQNIAINGSLNKFNYLVNVNASSISGMSDASDENSTTKFEYDKFKPTNTYVKLGYNFSEKLNVALFHNFDKDIYDYDGGAFTDSDINNGENKQSRFGFSSNLNYSKGNLKFIASYNQNNRFLDEYSSWTNSMNYYEYTGKSIFADVVNEFKFNNQFQLITGISYQNQRNQTNSPYGEIDEDLAKFNMLDPYATIVYNSKNGININAGARLNIHSEYGNHFVYNVNPSYNISNNFRLISSYSTAFISPSIYQLFSEYGNVNLNPEKDNSVEAGIIYKLNDIVELNTVFFYRNMEDAILFGASSYENANESINAKGVETILKTNKIHHLNISLGHTYTYKNADIDYIPKHKITAEVGTTSFKNTYLSLNFKHISKRTFFDQWGTGSTMKFDAYSLIDFYGSYSIIKNKVSVFAQVNNLFNEDFVEVLGYTTKGRNYKIGLDFNF</sequence>
<evidence type="ECO:0000256" key="12">
    <source>
        <dbReference type="SAM" id="SignalP"/>
    </source>
</evidence>
<dbReference type="Proteomes" id="UP000199312">
    <property type="component" value="Unassembled WGS sequence"/>
</dbReference>
<accession>A0A1I6NY95</accession>
<evidence type="ECO:0000256" key="6">
    <source>
        <dbReference type="ARBA" id="ARBA00023077"/>
    </source>
</evidence>
<dbReference type="GO" id="GO:0009279">
    <property type="term" value="C:cell outer membrane"/>
    <property type="evidence" value="ECO:0007669"/>
    <property type="project" value="UniProtKB-SubCell"/>
</dbReference>
<evidence type="ECO:0000256" key="10">
    <source>
        <dbReference type="PROSITE-ProRule" id="PRU01360"/>
    </source>
</evidence>
<evidence type="ECO:0000256" key="9">
    <source>
        <dbReference type="ARBA" id="ARBA00023237"/>
    </source>
</evidence>
<feature type="chain" id="PRO_5011539085" evidence="12">
    <location>
        <begin position="22"/>
        <end position="633"/>
    </location>
</feature>
<keyword evidence="8" id="KW-0675">Receptor</keyword>
<dbReference type="AlphaFoldDB" id="A0A1I6NY95"/>
<dbReference type="InterPro" id="IPR039426">
    <property type="entry name" value="TonB-dep_rcpt-like"/>
</dbReference>
<evidence type="ECO:0000259" key="13">
    <source>
        <dbReference type="Pfam" id="PF00593"/>
    </source>
</evidence>
<dbReference type="InterPro" id="IPR010917">
    <property type="entry name" value="TonB_rcpt_CS"/>
</dbReference>
<keyword evidence="3 10" id="KW-1134">Transmembrane beta strand</keyword>
<organism evidence="15 16">
    <name type="scientific">Lutibacter maritimus</name>
    <dbReference type="NCBI Taxonomy" id="593133"/>
    <lineage>
        <taxon>Bacteria</taxon>
        <taxon>Pseudomonadati</taxon>
        <taxon>Bacteroidota</taxon>
        <taxon>Flavobacteriia</taxon>
        <taxon>Flavobacteriales</taxon>
        <taxon>Flavobacteriaceae</taxon>
        <taxon>Lutibacter</taxon>
    </lineage>
</organism>
<comment type="similarity">
    <text evidence="10 11">Belongs to the TonB-dependent receptor family.</text>
</comment>
<dbReference type="OrthoDB" id="9764669at2"/>
<evidence type="ECO:0000259" key="14">
    <source>
        <dbReference type="Pfam" id="PF07715"/>
    </source>
</evidence>
<reference evidence="16" key="1">
    <citation type="submission" date="2016-10" db="EMBL/GenBank/DDBJ databases">
        <authorList>
            <person name="Varghese N."/>
            <person name="Submissions S."/>
        </authorList>
    </citation>
    <scope>NUCLEOTIDE SEQUENCE [LARGE SCALE GENOMIC DNA]</scope>
    <source>
        <strain evidence="16">DSM 24450</strain>
    </source>
</reference>
<evidence type="ECO:0000256" key="8">
    <source>
        <dbReference type="ARBA" id="ARBA00023170"/>
    </source>
</evidence>
<dbReference type="RefSeq" id="WP_090222688.1">
    <property type="nucleotide sequence ID" value="NZ_FOZP01000001.1"/>
</dbReference>
<evidence type="ECO:0000256" key="1">
    <source>
        <dbReference type="ARBA" id="ARBA00004571"/>
    </source>
</evidence>